<evidence type="ECO:0000313" key="6">
    <source>
        <dbReference type="Proteomes" id="UP000532273"/>
    </source>
</evidence>
<protein>
    <submittedName>
        <fullName evidence="5">Nucleoid DNA-binding protein</fullName>
    </submittedName>
</protein>
<sequence>MDILSYLLELLQQRKEVGITGLGTFYKKKYPGRYDKEKQTFLPPGYTLQFSTEVTEEEALTGFISARRNISDDSARYYIEQFVNEVNEKLELDHEIELEKTGRLFFTEQGLDFEPVKNINYGSEYYGLPALPETATEEAKTDLPKEEEEVYDEIAEAPVAPSPFENKSYHHPVIENIELDEVKDDLKHTLQHSESRAEEITEAPDFIKEQHEEHPNRFGHAPESEIENVAAEQQSAEGIAAADAENKIETPENTTEQEVENISEEPQAEETPAPVEKEDEVKENTTVPEVRATVEEPTVEVPESVVKQHEENPGRFGHTPETEGEKDPAEAIETVIPQREYTGRFSLRPETEEPKTYLHLEEEVKHSEPVIEAPAFIKEQHAEHPNRFGHDPILHDQEPQPGMSAWLKVTIVILILVITAAITYLVKPEIFNGKTEEAKAVPAVIDSPKATVDSAKIKSDSVAKTDSILKANQVQKKTDTNTKTTVKPAVKTSVNAPVEKPKDDKIVPNRGPSTFDVIAASYKTVEGAEKYIAIMKTRGINAKIANMAGPWKKVSIASFATEEEAKAQKEVLQKKLKGKGFYVQQIFNNTQPK</sequence>
<evidence type="ECO:0000313" key="7">
    <source>
        <dbReference type="Proteomes" id="UP000642938"/>
    </source>
</evidence>
<dbReference type="Pfam" id="PF18175">
    <property type="entry name" value="HU-CCDC81_bac_2"/>
    <property type="match status" value="1"/>
</dbReference>
<dbReference type="Pfam" id="PF18174">
    <property type="entry name" value="HU-CCDC81_bac_1"/>
    <property type="match status" value="1"/>
</dbReference>
<feature type="domain" description="SPOR" evidence="3">
    <location>
        <begin position="509"/>
        <end position="585"/>
    </location>
</feature>
<evidence type="ECO:0000313" key="4">
    <source>
        <dbReference type="EMBL" id="GGH19371.1"/>
    </source>
</evidence>
<dbReference type="EMBL" id="JACIEF010000001">
    <property type="protein sequence ID" value="MBB4106051.1"/>
    <property type="molecule type" value="Genomic_DNA"/>
</dbReference>
<dbReference type="PROSITE" id="PS51724">
    <property type="entry name" value="SPOR"/>
    <property type="match status" value="1"/>
</dbReference>
<gene>
    <name evidence="4" type="ORF">GCM10007422_44170</name>
    <name evidence="5" type="ORF">GGQ60_000011</name>
</gene>
<dbReference type="InterPro" id="IPR041268">
    <property type="entry name" value="HU-CCDC81_bac_2"/>
</dbReference>
<reference evidence="5 6" key="3">
    <citation type="submission" date="2020-08" db="EMBL/GenBank/DDBJ databases">
        <title>Genomic Encyclopedia of Type Strains, Phase IV (KMG-IV): sequencing the most valuable type-strain genomes for metagenomic binning, comparative biology and taxonomic classification.</title>
        <authorList>
            <person name="Goeker M."/>
        </authorList>
    </citation>
    <scope>NUCLEOTIDE SEQUENCE [LARGE SCALE GENOMIC DNA]</scope>
    <source>
        <strain evidence="5 6">DSM 100774</strain>
    </source>
</reference>
<feature type="region of interest" description="Disordered" evidence="1">
    <location>
        <begin position="310"/>
        <end position="331"/>
    </location>
</feature>
<dbReference type="AlphaFoldDB" id="A0A7W6K845"/>
<feature type="region of interest" description="Disordered" evidence="1">
    <location>
        <begin position="248"/>
        <end position="285"/>
    </location>
</feature>
<keyword evidence="2" id="KW-1133">Transmembrane helix</keyword>
<dbReference type="EMBL" id="BMHZ01000006">
    <property type="protein sequence ID" value="GGH19371.1"/>
    <property type="molecule type" value="Genomic_DNA"/>
</dbReference>
<feature type="compositionally biased region" description="Basic and acidic residues" evidence="1">
    <location>
        <begin position="310"/>
        <end position="329"/>
    </location>
</feature>
<dbReference type="GO" id="GO:0042834">
    <property type="term" value="F:peptidoglycan binding"/>
    <property type="evidence" value="ECO:0007669"/>
    <property type="project" value="InterPro"/>
</dbReference>
<keyword evidence="7" id="KW-1185">Reference proteome</keyword>
<reference evidence="4" key="4">
    <citation type="submission" date="2024-05" db="EMBL/GenBank/DDBJ databases">
        <authorList>
            <person name="Sun Q."/>
            <person name="Zhou Y."/>
        </authorList>
    </citation>
    <scope>NUCLEOTIDE SEQUENCE</scope>
    <source>
        <strain evidence="4">CGMCC 1.15287</strain>
    </source>
</reference>
<feature type="transmembrane region" description="Helical" evidence="2">
    <location>
        <begin position="405"/>
        <end position="426"/>
    </location>
</feature>
<dbReference type="Pfam" id="PF05036">
    <property type="entry name" value="SPOR"/>
    <property type="match status" value="1"/>
</dbReference>
<dbReference type="Proteomes" id="UP000642938">
    <property type="component" value="Unassembled WGS sequence"/>
</dbReference>
<dbReference type="Proteomes" id="UP000532273">
    <property type="component" value="Unassembled WGS sequence"/>
</dbReference>
<keyword evidence="2" id="KW-0812">Transmembrane</keyword>
<accession>A0A7W6K845</accession>
<dbReference type="SUPFAM" id="SSF110997">
    <property type="entry name" value="Sporulation related repeat"/>
    <property type="match status" value="1"/>
</dbReference>
<evidence type="ECO:0000256" key="2">
    <source>
        <dbReference type="SAM" id="Phobius"/>
    </source>
</evidence>
<evidence type="ECO:0000256" key="1">
    <source>
        <dbReference type="SAM" id="MobiDB-lite"/>
    </source>
</evidence>
<keyword evidence="2" id="KW-0472">Membrane</keyword>
<feature type="compositionally biased region" description="Acidic residues" evidence="1">
    <location>
        <begin position="255"/>
        <end position="268"/>
    </location>
</feature>
<dbReference type="InterPro" id="IPR036680">
    <property type="entry name" value="SPOR-like_sf"/>
</dbReference>
<dbReference type="RefSeq" id="WP_183759357.1">
    <property type="nucleotide sequence ID" value="NZ_BMHZ01000006.1"/>
</dbReference>
<name>A0A7W6K845_9SPHI</name>
<dbReference type="InterPro" id="IPR040495">
    <property type="entry name" value="HU-CCDC81_bac_1"/>
</dbReference>
<proteinExistence type="predicted"/>
<evidence type="ECO:0000313" key="5">
    <source>
        <dbReference type="EMBL" id="MBB4106051.1"/>
    </source>
</evidence>
<organism evidence="5 6">
    <name type="scientific">Pedobacter zeae</name>
    <dbReference type="NCBI Taxonomy" id="1737356"/>
    <lineage>
        <taxon>Bacteria</taxon>
        <taxon>Pseudomonadati</taxon>
        <taxon>Bacteroidota</taxon>
        <taxon>Sphingobacteriia</taxon>
        <taxon>Sphingobacteriales</taxon>
        <taxon>Sphingobacteriaceae</taxon>
        <taxon>Pedobacter</taxon>
    </lineage>
</organism>
<dbReference type="InterPro" id="IPR007730">
    <property type="entry name" value="SPOR-like_dom"/>
</dbReference>
<reference evidence="4" key="1">
    <citation type="journal article" date="2014" name="Int. J. Syst. Evol. Microbiol.">
        <title>Complete genome of a new Firmicutes species belonging to the dominant human colonic microbiota ('Ruminococcus bicirculans') reveals two chromosomes and a selective capacity to utilize plant glucans.</title>
        <authorList>
            <consortium name="NISC Comparative Sequencing Program"/>
            <person name="Wegmann U."/>
            <person name="Louis P."/>
            <person name="Goesmann A."/>
            <person name="Henrissat B."/>
            <person name="Duncan S.H."/>
            <person name="Flint H.J."/>
        </authorList>
    </citation>
    <scope>NUCLEOTIDE SEQUENCE</scope>
    <source>
        <strain evidence="4">CGMCC 1.15287</strain>
    </source>
</reference>
<keyword evidence="5" id="KW-0238">DNA-binding</keyword>
<comment type="caution">
    <text evidence="5">The sequence shown here is derived from an EMBL/GenBank/DDBJ whole genome shotgun (WGS) entry which is preliminary data.</text>
</comment>
<dbReference type="Gene3D" id="3.30.70.1070">
    <property type="entry name" value="Sporulation related repeat"/>
    <property type="match status" value="1"/>
</dbReference>
<reference evidence="7" key="2">
    <citation type="journal article" date="2019" name="Int. J. Syst. Evol. Microbiol.">
        <title>The Global Catalogue of Microorganisms (GCM) 10K type strain sequencing project: providing services to taxonomists for standard genome sequencing and annotation.</title>
        <authorList>
            <consortium name="The Broad Institute Genomics Platform"/>
            <consortium name="The Broad Institute Genome Sequencing Center for Infectious Disease"/>
            <person name="Wu L."/>
            <person name="Ma J."/>
        </authorList>
    </citation>
    <scope>NUCLEOTIDE SEQUENCE [LARGE SCALE GENOMIC DNA]</scope>
    <source>
        <strain evidence="7">CGMCC 1.15287</strain>
    </source>
</reference>
<evidence type="ECO:0000259" key="3">
    <source>
        <dbReference type="PROSITE" id="PS51724"/>
    </source>
</evidence>
<dbReference type="GO" id="GO:0003677">
    <property type="term" value="F:DNA binding"/>
    <property type="evidence" value="ECO:0007669"/>
    <property type="project" value="UniProtKB-KW"/>
</dbReference>